<feature type="region of interest" description="Disordered" evidence="1">
    <location>
        <begin position="1"/>
        <end position="106"/>
    </location>
</feature>
<evidence type="ECO:0000313" key="2">
    <source>
        <dbReference type="EMBL" id="CAE0691479.1"/>
    </source>
</evidence>
<feature type="compositionally biased region" description="Pro residues" evidence="1">
    <location>
        <begin position="323"/>
        <end position="333"/>
    </location>
</feature>
<reference evidence="2" key="1">
    <citation type="submission" date="2021-01" db="EMBL/GenBank/DDBJ databases">
        <authorList>
            <person name="Corre E."/>
            <person name="Pelletier E."/>
            <person name="Niang G."/>
            <person name="Scheremetjew M."/>
            <person name="Finn R."/>
            <person name="Kale V."/>
            <person name="Holt S."/>
            <person name="Cochrane G."/>
            <person name="Meng A."/>
            <person name="Brown T."/>
            <person name="Cohen L."/>
        </authorList>
    </citation>
    <scope>NUCLEOTIDE SEQUENCE</scope>
    <source>
        <strain evidence="2">CCMP1756</strain>
    </source>
</reference>
<evidence type="ECO:0000256" key="1">
    <source>
        <dbReference type="SAM" id="MobiDB-lite"/>
    </source>
</evidence>
<gene>
    <name evidence="2" type="ORF">PCAL00307_LOCUS6915</name>
    <name evidence="3" type="ORF">PECAL_4P00800</name>
</gene>
<sequence length="384" mass="41115">MAEHHGLDAARRTAAGKSSRSRRSSASTTNPEVTAASVPAVAVEPAAPLAASTSFAETASVEPADADTPNRRGSDRSTDASGTPIGEIRDRSERVRSSLRRGRESEASEYSCAYELDLDDLDEGELTVPRLPDPPPEVKHAFRCAARGDVEGLEAALDADPSLLYALNRGGASLVDVASERQRVAVVNLLRARENPARRRLVETESLEAWLAARGLAALTNALADIADDPDDLREMTDDDVVEALEAVADAEERRAADEKLRRALRDLGAQVSPFITTKIPTEFEDDDTVAPWADFTPENQAAKLAELEAFNSRLPAPDASAMPPPPPVPKSPPRVSQSPGQFRTPPRPPGVPSGFSELGDRSNNLSPVTPELSKSPPRKSFVL</sequence>
<dbReference type="AlphaFoldDB" id="A0A7S4E5J9"/>
<dbReference type="EMBL" id="CAKKNE010000004">
    <property type="protein sequence ID" value="CAH0372920.1"/>
    <property type="molecule type" value="Genomic_DNA"/>
</dbReference>
<dbReference type="EMBL" id="HBIW01008176">
    <property type="protein sequence ID" value="CAE0691479.1"/>
    <property type="molecule type" value="Transcribed_RNA"/>
</dbReference>
<dbReference type="Proteomes" id="UP000789595">
    <property type="component" value="Unassembled WGS sequence"/>
</dbReference>
<keyword evidence="4" id="KW-1185">Reference proteome</keyword>
<organism evidence="2">
    <name type="scientific">Pelagomonas calceolata</name>
    <dbReference type="NCBI Taxonomy" id="35677"/>
    <lineage>
        <taxon>Eukaryota</taxon>
        <taxon>Sar</taxon>
        <taxon>Stramenopiles</taxon>
        <taxon>Ochrophyta</taxon>
        <taxon>Pelagophyceae</taxon>
        <taxon>Pelagomonadales</taxon>
        <taxon>Pelagomonadaceae</taxon>
        <taxon>Pelagomonas</taxon>
    </lineage>
</organism>
<feature type="compositionally biased region" description="Low complexity" evidence="1">
    <location>
        <begin position="12"/>
        <end position="53"/>
    </location>
</feature>
<evidence type="ECO:0000313" key="3">
    <source>
        <dbReference type="EMBL" id="CAH0372920.1"/>
    </source>
</evidence>
<accession>A0A7S4E5J9</accession>
<feature type="compositionally biased region" description="Basic and acidic residues" evidence="1">
    <location>
        <begin position="68"/>
        <end position="78"/>
    </location>
</feature>
<evidence type="ECO:0000313" key="4">
    <source>
        <dbReference type="Proteomes" id="UP000789595"/>
    </source>
</evidence>
<name>A0A7S4E5J9_9STRA</name>
<proteinExistence type="predicted"/>
<reference evidence="3" key="2">
    <citation type="submission" date="2021-11" db="EMBL/GenBank/DDBJ databases">
        <authorList>
            <consortium name="Genoscope - CEA"/>
            <person name="William W."/>
        </authorList>
    </citation>
    <scope>NUCLEOTIDE SEQUENCE</scope>
</reference>
<feature type="compositionally biased region" description="Basic and acidic residues" evidence="1">
    <location>
        <begin position="1"/>
        <end position="11"/>
    </location>
</feature>
<protein>
    <submittedName>
        <fullName evidence="2">Uncharacterized protein</fullName>
    </submittedName>
</protein>
<feature type="region of interest" description="Disordered" evidence="1">
    <location>
        <begin position="315"/>
        <end position="384"/>
    </location>
</feature>
<feature type="compositionally biased region" description="Basic and acidic residues" evidence="1">
    <location>
        <begin position="87"/>
        <end position="106"/>
    </location>
</feature>